<dbReference type="InterPro" id="IPR036255">
    <property type="entry name" value="YgfB-like_sf"/>
</dbReference>
<dbReference type="InterPro" id="IPR004027">
    <property type="entry name" value="SEC_C_motif"/>
</dbReference>
<accession>A0A1G7CIN3</accession>
<dbReference type="InterPro" id="IPR011978">
    <property type="entry name" value="YgfB-like"/>
</dbReference>
<name>A0A1G7CIN3_9PROT</name>
<evidence type="ECO:0000313" key="3">
    <source>
        <dbReference type="EMBL" id="SDE39159.1"/>
    </source>
</evidence>
<dbReference type="PANTHER" id="PTHR41878">
    <property type="entry name" value="LEXA REPRESSOR-RELATED"/>
    <property type="match status" value="1"/>
</dbReference>
<dbReference type="Gene3D" id="3.10.290.30">
    <property type="entry name" value="MM3350-like"/>
    <property type="match status" value="1"/>
</dbReference>
<evidence type="ECO:0000313" key="4">
    <source>
        <dbReference type="Proteomes" id="UP000199412"/>
    </source>
</evidence>
<gene>
    <name evidence="3" type="ORF">SAMN05421720_10694</name>
</gene>
<feature type="domain" description="Plasmid pRiA4b Orf3-like" evidence="2">
    <location>
        <begin position="19"/>
        <end position="192"/>
    </location>
</feature>
<dbReference type="InterPro" id="IPR012912">
    <property type="entry name" value="Plasmid_pRiA4b_Orf3-like"/>
</dbReference>
<evidence type="ECO:0000259" key="2">
    <source>
        <dbReference type="Pfam" id="PF07929"/>
    </source>
</evidence>
<feature type="compositionally biased region" description="Basic residues" evidence="1">
    <location>
        <begin position="204"/>
        <end position="220"/>
    </location>
</feature>
<protein>
    <submittedName>
        <fullName evidence="3">YecA family protein</fullName>
    </submittedName>
</protein>
<evidence type="ECO:0000256" key="1">
    <source>
        <dbReference type="SAM" id="MobiDB-lite"/>
    </source>
</evidence>
<dbReference type="AlphaFoldDB" id="A0A1G7CIN3"/>
<dbReference type="Pfam" id="PF07929">
    <property type="entry name" value="PRiA4_ORF3"/>
    <property type="match status" value="1"/>
</dbReference>
<dbReference type="PANTHER" id="PTHR41878:SF1">
    <property type="entry name" value="TNPR PROTEIN"/>
    <property type="match status" value="1"/>
</dbReference>
<dbReference type="Gene3D" id="1.20.120.740">
    <property type="entry name" value="YgfB uncharacterised protein family UPF0149, PF03695"/>
    <property type="match status" value="1"/>
</dbReference>
<sequence>MHFRLLTGEMDRGYAMASIVQLKVALRDVRPPVWRRIEVPKDCTLGDLHDVIQAAMGWSDCHLHDFEIAGRHYSANSFRLEDTFGETVHDADRYRLETLLKQGVKSFSYTYDFGDDWLHKITVEKALEAEPDADYPRVVKGKGACPPEDVGGPPGYDMFRDVIADPDHPEHEEMLEWAGVDAEDFDDTAFDMAVANLRLEPLRASRRKKTASKPKAKPKTPKTASSPRTKKAKAPELPMETPGEPDDSPDALIDGVLVPLRDAPDTGTLPVRVLRGLVAHPGLAFRLVHRVLTADAPDLAEQRLCVLLLDEARMDAEGNGARGQAFLTAFQSAIENRMANDRATLAGVHSLAVAYVRAGLTAPEALSALGVAGDLGGLTDLAELGDPEDLEKVLDQDLGDALSELDDPYQLYCAFQEMLAGLPNPAKGHMAGLIARRSEAMIPRLCLYWLLDPVAEIRLAAAEALAERLSNAPLERSLMALLVTARRWMPPDAARDALDRAVANARAGLTTVDAGMGPEEVSVVEGIATSIPDGSGAQQFGALVRRGERVGLAMVLLKTGHGVKDAFVLEESPEEIRDMFERMQDAADRRTNLDALGVAVGAALGEGGGLGRPPAPGLLDVLDLLPLDSFDPLPATPEAWAERVDPDGAVAQASAQKRGRLVNESETWLDEFAMIDSWFETGGDLETAVIEATSETAARRVVFNHLEERRAFWAEQCFRGALVLASDELPRHAQSFTAVGLALLDGRPLKKIPIMDWIVEATLDAIIDDGRSDGSPVDDPDLGPGDFDLDALAAQAPPPDTDAIDRLEDFLEREDTPEHTMNLSGLDGYLFSVAIPEPAPPVQEWLPMIWDGHQPPMSDPEAMGDALNTILGRYTQIRTGLDTQDRGLGAIIWSDDDGHRHVTDWVRGFVEGMQIFEEEWDPLVRRAPEPVGLLVLGVDDPTMPPPPEIPPQELAAIRKGLPDQVLSIARTLWHAAHHDTTPVRAGPKVGRNDPCPCGSGKKYKKCCGQ</sequence>
<dbReference type="NCBIfam" id="TIGR02292">
    <property type="entry name" value="ygfB_yecA"/>
    <property type="match status" value="1"/>
</dbReference>
<dbReference type="SUPFAM" id="SSF101327">
    <property type="entry name" value="YgfB-like"/>
    <property type="match status" value="1"/>
</dbReference>
<dbReference type="EMBL" id="FNAP01000006">
    <property type="protein sequence ID" value="SDE39159.1"/>
    <property type="molecule type" value="Genomic_DNA"/>
</dbReference>
<proteinExistence type="predicted"/>
<keyword evidence="4" id="KW-1185">Reference proteome</keyword>
<feature type="region of interest" description="Disordered" evidence="1">
    <location>
        <begin position="201"/>
        <end position="250"/>
    </location>
</feature>
<dbReference type="Proteomes" id="UP000199412">
    <property type="component" value="Unassembled WGS sequence"/>
</dbReference>
<dbReference type="Gene3D" id="3.10.450.50">
    <property type="match status" value="1"/>
</dbReference>
<dbReference type="InterPro" id="IPR024047">
    <property type="entry name" value="MM3350-like_sf"/>
</dbReference>
<organism evidence="3 4">
    <name type="scientific">Rhodospira trueperi</name>
    <dbReference type="NCBI Taxonomy" id="69960"/>
    <lineage>
        <taxon>Bacteria</taxon>
        <taxon>Pseudomonadati</taxon>
        <taxon>Pseudomonadota</taxon>
        <taxon>Alphaproteobacteria</taxon>
        <taxon>Rhodospirillales</taxon>
        <taxon>Rhodospirillaceae</taxon>
        <taxon>Rhodospira</taxon>
    </lineage>
</organism>
<dbReference type="Pfam" id="PF03695">
    <property type="entry name" value="UPF0149"/>
    <property type="match status" value="1"/>
</dbReference>
<dbReference type="Pfam" id="PF02810">
    <property type="entry name" value="SEC-C"/>
    <property type="match status" value="1"/>
</dbReference>
<dbReference type="SUPFAM" id="SSF159941">
    <property type="entry name" value="MM3350-like"/>
    <property type="match status" value="1"/>
</dbReference>
<dbReference type="SUPFAM" id="SSF103642">
    <property type="entry name" value="Sec-C motif"/>
    <property type="match status" value="1"/>
</dbReference>
<reference evidence="3 4" key="1">
    <citation type="submission" date="2016-10" db="EMBL/GenBank/DDBJ databases">
        <authorList>
            <person name="de Groot N.N."/>
        </authorList>
    </citation>
    <scope>NUCLEOTIDE SEQUENCE [LARGE SCALE GENOMIC DNA]</scope>
    <source>
        <strain evidence="3 4">ATCC 700224</strain>
    </source>
</reference>